<dbReference type="PANTHER" id="PTHR48021">
    <property type="match status" value="1"/>
</dbReference>
<protein>
    <recommendedName>
        <fullName evidence="6">Major facilitator superfamily (MFS) profile domain-containing protein</fullName>
    </recommendedName>
</protein>
<feature type="transmembrane region" description="Helical" evidence="5">
    <location>
        <begin position="434"/>
        <end position="458"/>
    </location>
</feature>
<evidence type="ECO:0000256" key="4">
    <source>
        <dbReference type="ARBA" id="ARBA00023136"/>
    </source>
</evidence>
<name>A0A8J2RJL4_9CRUS</name>
<dbReference type="SUPFAM" id="SSF103473">
    <property type="entry name" value="MFS general substrate transporter"/>
    <property type="match status" value="1"/>
</dbReference>
<accession>A0A8J2RJL4</accession>
<evidence type="ECO:0000256" key="3">
    <source>
        <dbReference type="ARBA" id="ARBA00022989"/>
    </source>
</evidence>
<sequence length="548" mass="57893">MPSSTLQLIQASEPKYMGQILATLAVSLGPFAAGLGKGYSSPALASLQSLNALHQHHHQHQTRGHWGGGGSNSSTAPIRAMAGGGFSVSNQEGSWIASLSLLGALFGGPLGGVAMRYGRKRTLLAIAIPFSFFWLLTVFANSVAMMYVTAFGCGFCSAIVLLVSHVYISEIASPEIRGGLCALAKMASHVGLLVSFSLGAYLDWRRLAMVVTAAPLTLLIAAFYVPETPSCLSLRGREDEAAESLQWLRGEETDVRQEWNTIQANVKRQKAPCSSLSSALSSTSSGAAAAAAAVAAVTSDGIPSYIKSGTPLWRQKRLLRPVLTTCGVMLFHRMSGAHAFNFYAVPIFRASFAGMDPHGAAVIVAFVQLLASITSGLLVDTIGRLPLLIASNLFMTLALAAFGTFIYMEGGSLVHSIASAGLQSGGATNSQLDWIPLVCVLIFTVAFSIGVGPIAWLLISELYPLEYRGVGGAITSCFSYACAFVSVKTFVDLESAFGLHGAFWIYAMVSLLGLVFVLVFVPETRGRGLDEMTDSTADANLVINKNPT</sequence>
<feature type="transmembrane region" description="Helical" evidence="5">
    <location>
        <begin position="95"/>
        <end position="115"/>
    </location>
</feature>
<keyword evidence="2 5" id="KW-0812">Transmembrane</keyword>
<feature type="transmembrane region" description="Helical" evidence="5">
    <location>
        <begin position="470"/>
        <end position="491"/>
    </location>
</feature>
<evidence type="ECO:0000256" key="5">
    <source>
        <dbReference type="SAM" id="Phobius"/>
    </source>
</evidence>
<dbReference type="OrthoDB" id="6339427at2759"/>
<dbReference type="GO" id="GO:0016020">
    <property type="term" value="C:membrane"/>
    <property type="evidence" value="ECO:0007669"/>
    <property type="project" value="UniProtKB-SubCell"/>
</dbReference>
<feature type="transmembrane region" description="Helical" evidence="5">
    <location>
        <begin position="503"/>
        <end position="521"/>
    </location>
</feature>
<comment type="caution">
    <text evidence="7">The sequence shown here is derived from an EMBL/GenBank/DDBJ whole genome shotgun (WGS) entry which is preliminary data.</text>
</comment>
<keyword evidence="8" id="KW-1185">Reference proteome</keyword>
<dbReference type="InterPro" id="IPR036259">
    <property type="entry name" value="MFS_trans_sf"/>
</dbReference>
<dbReference type="PANTHER" id="PTHR48021:SF34">
    <property type="entry name" value="FACILITATED TREHALOSE TRANSPORTER TRET1-2 HOMOLOG-LIKE PROTEIN"/>
    <property type="match status" value="1"/>
</dbReference>
<feature type="transmembrane region" description="Helical" evidence="5">
    <location>
        <begin position="122"/>
        <end position="140"/>
    </location>
</feature>
<dbReference type="PROSITE" id="PS50850">
    <property type="entry name" value="MFS"/>
    <property type="match status" value="1"/>
</dbReference>
<feature type="transmembrane region" description="Helical" evidence="5">
    <location>
        <begin position="207"/>
        <end position="225"/>
    </location>
</feature>
<reference evidence="7" key="1">
    <citation type="submission" date="2021-11" db="EMBL/GenBank/DDBJ databases">
        <authorList>
            <person name="Schell T."/>
        </authorList>
    </citation>
    <scope>NUCLEOTIDE SEQUENCE</scope>
    <source>
        <strain evidence="7">M5</strain>
    </source>
</reference>
<evidence type="ECO:0000256" key="1">
    <source>
        <dbReference type="ARBA" id="ARBA00004141"/>
    </source>
</evidence>
<evidence type="ECO:0000313" key="7">
    <source>
        <dbReference type="EMBL" id="CAH0103473.1"/>
    </source>
</evidence>
<dbReference type="InterPro" id="IPR005828">
    <property type="entry name" value="MFS_sugar_transport-like"/>
</dbReference>
<dbReference type="PRINTS" id="PR00171">
    <property type="entry name" value="SUGRTRNSPORT"/>
</dbReference>
<dbReference type="InterPro" id="IPR003663">
    <property type="entry name" value="Sugar/inositol_transpt"/>
</dbReference>
<keyword evidence="4 5" id="KW-0472">Membrane</keyword>
<evidence type="ECO:0000259" key="6">
    <source>
        <dbReference type="PROSITE" id="PS50850"/>
    </source>
</evidence>
<proteinExistence type="predicted"/>
<dbReference type="Pfam" id="PF00083">
    <property type="entry name" value="Sugar_tr"/>
    <property type="match status" value="1"/>
</dbReference>
<feature type="domain" description="Major facilitator superfamily (MFS) profile" evidence="6">
    <location>
        <begin position="22"/>
        <end position="525"/>
    </location>
</feature>
<dbReference type="InterPro" id="IPR020846">
    <property type="entry name" value="MFS_dom"/>
</dbReference>
<keyword evidence="3 5" id="KW-1133">Transmembrane helix</keyword>
<organism evidence="7 8">
    <name type="scientific">Daphnia galeata</name>
    <dbReference type="NCBI Taxonomy" id="27404"/>
    <lineage>
        <taxon>Eukaryota</taxon>
        <taxon>Metazoa</taxon>
        <taxon>Ecdysozoa</taxon>
        <taxon>Arthropoda</taxon>
        <taxon>Crustacea</taxon>
        <taxon>Branchiopoda</taxon>
        <taxon>Diplostraca</taxon>
        <taxon>Cladocera</taxon>
        <taxon>Anomopoda</taxon>
        <taxon>Daphniidae</taxon>
        <taxon>Daphnia</taxon>
    </lineage>
</organism>
<dbReference type="EMBL" id="CAKKLH010000112">
    <property type="protein sequence ID" value="CAH0103473.1"/>
    <property type="molecule type" value="Genomic_DNA"/>
</dbReference>
<feature type="transmembrane region" description="Helical" evidence="5">
    <location>
        <begin position="386"/>
        <end position="408"/>
    </location>
</feature>
<evidence type="ECO:0000256" key="2">
    <source>
        <dbReference type="ARBA" id="ARBA00022692"/>
    </source>
</evidence>
<dbReference type="Proteomes" id="UP000789390">
    <property type="component" value="Unassembled WGS sequence"/>
</dbReference>
<comment type="subcellular location">
    <subcellularLocation>
        <location evidence="1">Membrane</location>
        <topology evidence="1">Multi-pass membrane protein</topology>
    </subcellularLocation>
</comment>
<evidence type="ECO:0000313" key="8">
    <source>
        <dbReference type="Proteomes" id="UP000789390"/>
    </source>
</evidence>
<dbReference type="Gene3D" id="1.20.1250.20">
    <property type="entry name" value="MFS general substrate transporter like domains"/>
    <property type="match status" value="1"/>
</dbReference>
<dbReference type="GO" id="GO:0022857">
    <property type="term" value="F:transmembrane transporter activity"/>
    <property type="evidence" value="ECO:0007669"/>
    <property type="project" value="InterPro"/>
</dbReference>
<feature type="transmembrane region" description="Helical" evidence="5">
    <location>
        <begin position="360"/>
        <end position="379"/>
    </location>
</feature>
<feature type="transmembrane region" description="Helical" evidence="5">
    <location>
        <begin position="322"/>
        <end position="340"/>
    </location>
</feature>
<gene>
    <name evidence="7" type="ORF">DGAL_LOCUS6047</name>
</gene>
<dbReference type="AlphaFoldDB" id="A0A8J2RJL4"/>
<dbReference type="InterPro" id="IPR050549">
    <property type="entry name" value="MFS_Trehalose_Transporter"/>
</dbReference>
<feature type="transmembrane region" description="Helical" evidence="5">
    <location>
        <begin position="180"/>
        <end position="201"/>
    </location>
</feature>
<feature type="transmembrane region" description="Helical" evidence="5">
    <location>
        <begin position="146"/>
        <end position="168"/>
    </location>
</feature>